<dbReference type="AlphaFoldDB" id="A0A2G8SK04"/>
<sequence length="219" mass="22841">MAPKVATTHPEAASVVQVLYDSTSSFAESLDTATIRKTAVTLCGDRASASNAAGLPFALAPPDVDVPAEAETFLKQLMCTANAAAASVLCGSILAGHTSDADDFGDVATYLGPGDYGQRHERDVLQLLGLEDATSTDNGTDVSLTATRPIELSSAHLIPRTVDVSIPGDAIKDLDSLLMRLEDRYAFCIPGPGVLVFYFLLGRDGGSRWMGLAGVGVHS</sequence>
<dbReference type="OrthoDB" id="10261040at2759"/>
<reference evidence="1 2" key="1">
    <citation type="journal article" date="2015" name="Sci. Rep.">
        <title>Chromosome-level genome map provides insights into diverse defense mechanisms in the medicinal fungus Ganoderma sinense.</title>
        <authorList>
            <person name="Zhu Y."/>
            <person name="Xu J."/>
            <person name="Sun C."/>
            <person name="Zhou S."/>
            <person name="Xu H."/>
            <person name="Nelson D.R."/>
            <person name="Qian J."/>
            <person name="Song J."/>
            <person name="Luo H."/>
            <person name="Xiang L."/>
            <person name="Li Y."/>
            <person name="Xu Z."/>
            <person name="Ji A."/>
            <person name="Wang L."/>
            <person name="Lu S."/>
            <person name="Hayward A."/>
            <person name="Sun W."/>
            <person name="Li X."/>
            <person name="Schwartz D.C."/>
            <person name="Wang Y."/>
            <person name="Chen S."/>
        </authorList>
    </citation>
    <scope>NUCLEOTIDE SEQUENCE [LARGE SCALE GENOMIC DNA]</scope>
    <source>
        <strain evidence="1 2">ZZ0214-1</strain>
    </source>
</reference>
<dbReference type="EMBL" id="AYKW01000006">
    <property type="protein sequence ID" value="PIL34094.1"/>
    <property type="molecule type" value="Genomic_DNA"/>
</dbReference>
<proteinExistence type="predicted"/>
<comment type="caution">
    <text evidence="1">The sequence shown here is derived from an EMBL/GenBank/DDBJ whole genome shotgun (WGS) entry which is preliminary data.</text>
</comment>
<protein>
    <submittedName>
        <fullName evidence="1">Uncharacterized protein</fullName>
    </submittedName>
</protein>
<evidence type="ECO:0000313" key="1">
    <source>
        <dbReference type="EMBL" id="PIL34094.1"/>
    </source>
</evidence>
<gene>
    <name evidence="1" type="ORF">GSI_03805</name>
</gene>
<dbReference type="Proteomes" id="UP000230002">
    <property type="component" value="Unassembled WGS sequence"/>
</dbReference>
<accession>A0A2G8SK04</accession>
<keyword evidence="2" id="KW-1185">Reference proteome</keyword>
<name>A0A2G8SK04_9APHY</name>
<organism evidence="1 2">
    <name type="scientific">Ganoderma sinense ZZ0214-1</name>
    <dbReference type="NCBI Taxonomy" id="1077348"/>
    <lineage>
        <taxon>Eukaryota</taxon>
        <taxon>Fungi</taxon>
        <taxon>Dikarya</taxon>
        <taxon>Basidiomycota</taxon>
        <taxon>Agaricomycotina</taxon>
        <taxon>Agaricomycetes</taxon>
        <taxon>Polyporales</taxon>
        <taxon>Polyporaceae</taxon>
        <taxon>Ganoderma</taxon>
    </lineage>
</organism>
<evidence type="ECO:0000313" key="2">
    <source>
        <dbReference type="Proteomes" id="UP000230002"/>
    </source>
</evidence>